<dbReference type="Pfam" id="PF09669">
    <property type="entry name" value="Phage_pRha"/>
    <property type="match status" value="1"/>
</dbReference>
<dbReference type="Proteomes" id="UP000029567">
    <property type="component" value="Unassembled WGS sequence"/>
</dbReference>
<dbReference type="AlphaFoldDB" id="A0A0E3B8S6"/>
<sequence length="168" mass="19049">MHKFNPLVVVIGDEPLASTEVIAKGMKAQHASTIKLVRKHAEALSRFGLIRFEIRARTKGSHGGGDAEYALLNEQQAALLITMMRNTPHVLSFKADLIAEFFRMRDALQQRTHNLWQQLQAAIAQEVESKVRASFGSHLMLERKKEKPHLQDEIERLEAEIQPSLPLH</sequence>
<organism evidence="1 2">
    <name type="scientific">Comamonas thiooxydans</name>
    <dbReference type="NCBI Taxonomy" id="363952"/>
    <lineage>
        <taxon>Bacteria</taxon>
        <taxon>Pseudomonadati</taxon>
        <taxon>Pseudomonadota</taxon>
        <taxon>Betaproteobacteria</taxon>
        <taxon>Burkholderiales</taxon>
        <taxon>Comamonadaceae</taxon>
        <taxon>Comamonas</taxon>
    </lineage>
</organism>
<protein>
    <recommendedName>
        <fullName evidence="3">Rha family transcriptional regulator</fullName>
    </recommendedName>
</protein>
<comment type="caution">
    <text evidence="1">The sequence shown here is derived from an EMBL/GenBank/DDBJ whole genome shotgun (WGS) entry which is preliminary data.</text>
</comment>
<reference evidence="1 2" key="1">
    <citation type="submission" date="2013-09" db="EMBL/GenBank/DDBJ databases">
        <title>High correlation between genotypes and phenotypes of environmental bacteria Comamonas testosteroni strains.</title>
        <authorList>
            <person name="Liu L."/>
            <person name="Zhu W."/>
            <person name="Xia X."/>
            <person name="Xu B."/>
            <person name="Luo M."/>
            <person name="Wang G."/>
        </authorList>
    </citation>
    <scope>NUCLEOTIDE SEQUENCE [LARGE SCALE GENOMIC DNA]</scope>
    <source>
        <strain evidence="1 2">JL14</strain>
    </source>
</reference>
<dbReference type="EMBL" id="AWTN01000148">
    <property type="protein sequence ID" value="KGG82869.1"/>
    <property type="molecule type" value="Genomic_DNA"/>
</dbReference>
<evidence type="ECO:0000313" key="1">
    <source>
        <dbReference type="EMBL" id="KGG82869.1"/>
    </source>
</evidence>
<dbReference type="RefSeq" id="WP_034383570.1">
    <property type="nucleotide sequence ID" value="NZ_AWTN01000148.1"/>
</dbReference>
<proteinExistence type="predicted"/>
<name>A0A0E3B8S6_9BURK</name>
<accession>A0A0E3B8S6</accession>
<gene>
    <name evidence="1" type="ORF">P245_25785</name>
</gene>
<dbReference type="InterPro" id="IPR014054">
    <property type="entry name" value="Phage_regulatory_Rha"/>
</dbReference>
<evidence type="ECO:0008006" key="3">
    <source>
        <dbReference type="Google" id="ProtNLM"/>
    </source>
</evidence>
<evidence type="ECO:0000313" key="2">
    <source>
        <dbReference type="Proteomes" id="UP000029567"/>
    </source>
</evidence>